<dbReference type="InterPro" id="IPR051534">
    <property type="entry name" value="CBASS_pafABC_assoc_protein"/>
</dbReference>
<feature type="domain" description="WYL" evidence="1">
    <location>
        <begin position="213"/>
        <end position="277"/>
    </location>
</feature>
<evidence type="ECO:0000313" key="3">
    <source>
        <dbReference type="EMBL" id="SHI07059.1"/>
    </source>
</evidence>
<name>A0A1M5Y547_9FIRM</name>
<dbReference type="OrthoDB" id="9767131at2"/>
<dbReference type="PROSITE" id="PS52050">
    <property type="entry name" value="WYL"/>
    <property type="match status" value="1"/>
</dbReference>
<feature type="domain" description="WCX" evidence="2">
    <location>
        <begin position="308"/>
        <end position="387"/>
    </location>
</feature>
<organism evidence="3 4">
    <name type="scientific">Desulfosporosinus lacus DSM 15449</name>
    <dbReference type="NCBI Taxonomy" id="1121420"/>
    <lineage>
        <taxon>Bacteria</taxon>
        <taxon>Bacillati</taxon>
        <taxon>Bacillota</taxon>
        <taxon>Clostridia</taxon>
        <taxon>Eubacteriales</taxon>
        <taxon>Desulfitobacteriaceae</taxon>
        <taxon>Desulfosporosinus</taxon>
    </lineage>
</organism>
<proteinExistence type="predicted"/>
<dbReference type="STRING" id="1121420.SAMN02746098_02262"/>
<protein>
    <submittedName>
        <fullName evidence="3">Predicted DNA-binding transcriptional regulator YafY, contains an HTH and WYL domains</fullName>
    </submittedName>
</protein>
<accession>A0A1M5Y547</accession>
<evidence type="ECO:0000313" key="4">
    <source>
        <dbReference type="Proteomes" id="UP000183954"/>
    </source>
</evidence>
<reference evidence="4" key="1">
    <citation type="submission" date="2016-11" db="EMBL/GenBank/DDBJ databases">
        <authorList>
            <person name="Varghese N."/>
            <person name="Submissions S."/>
        </authorList>
    </citation>
    <scope>NUCLEOTIDE SEQUENCE [LARGE SCALE GENOMIC DNA]</scope>
    <source>
        <strain evidence="4">DSM 15449</strain>
    </source>
</reference>
<dbReference type="EMBL" id="FQXJ01000007">
    <property type="protein sequence ID" value="SHI07059.1"/>
    <property type="molecule type" value="Genomic_DNA"/>
</dbReference>
<dbReference type="AlphaFoldDB" id="A0A1M5Y547"/>
<dbReference type="RefSeq" id="WP_073029837.1">
    <property type="nucleotide sequence ID" value="NZ_FQXJ01000007.1"/>
</dbReference>
<evidence type="ECO:0000259" key="1">
    <source>
        <dbReference type="Pfam" id="PF13280"/>
    </source>
</evidence>
<dbReference type="Pfam" id="PF13280">
    <property type="entry name" value="WYL"/>
    <property type="match status" value="1"/>
</dbReference>
<dbReference type="GO" id="GO:0003677">
    <property type="term" value="F:DNA binding"/>
    <property type="evidence" value="ECO:0007669"/>
    <property type="project" value="UniProtKB-KW"/>
</dbReference>
<gene>
    <name evidence="3" type="ORF">SAMN02746098_02262</name>
</gene>
<dbReference type="Proteomes" id="UP000183954">
    <property type="component" value="Unassembled WGS sequence"/>
</dbReference>
<dbReference type="PANTHER" id="PTHR34580">
    <property type="match status" value="1"/>
</dbReference>
<sequence>MDKLTRQREIVKNVATEPWVHSLQSLAKKFGVNQITLQRDLEEMKDNGFGFKKDGTERLYLHLSGWNGVAPVKAATLRQMEILRMLTATPQGLTITEIYKRFNRRDEEEVSSKTLERAIKDLVKKNILKHKGEEYVICSEQMLPPLQLAEREKTLLLEALNVARALAPFPDEMKTLEAKLKVWIGQNAHSRETIFVHGRTPTQDVHRSQCCFQLEEAAQNKNQVSILYRKEEEPARQLRLNPLGIVYYWVLDNWYLIAQDERDKKIKTYLVNRILDVARLPESFAPIEGFDLKTWYQYAWGVYRDQNPIPVVIKFHNYYSTLNRVRVELAKRKTCTLVEDGEGLLMEDQVEGLDELAVWLRGFGAGTEVLKPPLLRKKVTEEFSRLLQMYGGDSHGLD</sequence>
<dbReference type="Pfam" id="PF25583">
    <property type="entry name" value="WCX"/>
    <property type="match status" value="1"/>
</dbReference>
<evidence type="ECO:0000259" key="2">
    <source>
        <dbReference type="Pfam" id="PF25583"/>
    </source>
</evidence>
<dbReference type="InterPro" id="IPR026881">
    <property type="entry name" value="WYL_dom"/>
</dbReference>
<keyword evidence="3" id="KW-0238">DNA-binding</keyword>
<keyword evidence="4" id="KW-1185">Reference proteome</keyword>
<dbReference type="PANTHER" id="PTHR34580:SF1">
    <property type="entry name" value="PROTEIN PAFC"/>
    <property type="match status" value="1"/>
</dbReference>
<dbReference type="InterPro" id="IPR057727">
    <property type="entry name" value="WCX_dom"/>
</dbReference>